<keyword evidence="2" id="KW-0378">Hydrolase</keyword>
<evidence type="ECO:0000256" key="1">
    <source>
        <dbReference type="ARBA" id="ARBA00009199"/>
    </source>
</evidence>
<feature type="active site" description="Acyl-ester intermediate" evidence="3">
    <location>
        <position position="235"/>
    </location>
</feature>
<dbReference type="Gene3D" id="3.90.1300.10">
    <property type="entry name" value="Amidase signature (AS) domain"/>
    <property type="match status" value="1"/>
</dbReference>
<sequence>MTVRISNSYSWQEKARWAKDKRDASLAKVEPKLVGIPAADSLPLSSQDMPKAILTPRELEITERYTITELLSLLRQRDITVEEVTRAFLRRAALAQAATNCLTELLWDEAIERARYLDSLPEPRGSLFGLPISTKEHQGMVGSNITTSASLVAWVGKEHGSNLLFDTFWQQGCVFYARTSQPQAIMHLETHSNVFGRTVNPYNRELTPGGSTGGESALLGMRGSILGVGSDIGGSIRCPAAHTGVYGFKPTTKRIATTGSRAAGQGKETISGCAGPMSVDREGLEIFMKAALSAKPWRVEPSLTTKEWTPHSFTKPLKIAVQWWDGVVQPHPPMTRALREVAEACRKAGMEVVDWNCEDLDHKKGWDILSALYWPDGGKEILGLMAESGEPILPLTRFILHEQPTVKELSQHELWKLCVERDAYRARYAQAWSNTGKDEDDEVDIILCPPSFGAATPHDQSRYWGYTSQWNLLDYPAVVFPVTTVDPVQDVKDLSYTPKNDEDRFVYDMYSPETFKNAPVSLQIVGRRQQDEKVLAALAEVERAMGRK</sequence>
<dbReference type="GO" id="GO:0016787">
    <property type="term" value="F:hydrolase activity"/>
    <property type="evidence" value="ECO:0007669"/>
    <property type="project" value="UniProtKB-KW"/>
</dbReference>
<dbReference type="OrthoDB" id="6428749at2759"/>
<gene>
    <name evidence="6" type="ORF">Micbo1qcDRAFT_237654</name>
</gene>
<organism evidence="6 7">
    <name type="scientific">Microdochium bolleyi</name>
    <dbReference type="NCBI Taxonomy" id="196109"/>
    <lineage>
        <taxon>Eukaryota</taxon>
        <taxon>Fungi</taxon>
        <taxon>Dikarya</taxon>
        <taxon>Ascomycota</taxon>
        <taxon>Pezizomycotina</taxon>
        <taxon>Sordariomycetes</taxon>
        <taxon>Xylariomycetidae</taxon>
        <taxon>Xylariales</taxon>
        <taxon>Microdochiaceae</taxon>
        <taxon>Microdochium</taxon>
    </lineage>
</organism>
<feature type="binding site" evidence="4">
    <location>
        <begin position="232"/>
        <end position="235"/>
    </location>
    <ligand>
        <name>substrate</name>
    </ligand>
</feature>
<evidence type="ECO:0000256" key="2">
    <source>
        <dbReference type="ARBA" id="ARBA00022801"/>
    </source>
</evidence>
<dbReference type="InParanoid" id="A0A136IIT5"/>
<feature type="domain" description="Amidase" evidence="5">
    <location>
        <begin position="83"/>
        <end position="535"/>
    </location>
</feature>
<evidence type="ECO:0000256" key="4">
    <source>
        <dbReference type="PIRSR" id="PIRSR001221-2"/>
    </source>
</evidence>
<accession>A0A136IIT5</accession>
<proteinExistence type="inferred from homology"/>
<evidence type="ECO:0000313" key="7">
    <source>
        <dbReference type="Proteomes" id="UP000070501"/>
    </source>
</evidence>
<comment type="similarity">
    <text evidence="1">Belongs to the amidase family.</text>
</comment>
<dbReference type="FunCoup" id="A0A136IIT5">
    <property type="interactions" value="56"/>
</dbReference>
<feature type="binding site" evidence="4">
    <location>
        <position position="211"/>
    </location>
    <ligand>
        <name>substrate</name>
    </ligand>
</feature>
<dbReference type="PANTHER" id="PTHR46072">
    <property type="entry name" value="AMIDASE-RELATED-RELATED"/>
    <property type="match status" value="1"/>
</dbReference>
<dbReference type="PIRSF" id="PIRSF001221">
    <property type="entry name" value="Amidase_fungi"/>
    <property type="match status" value="1"/>
</dbReference>
<dbReference type="SUPFAM" id="SSF75304">
    <property type="entry name" value="Amidase signature (AS) enzymes"/>
    <property type="match status" value="1"/>
</dbReference>
<dbReference type="EMBL" id="KQ964318">
    <property type="protein sequence ID" value="KXJ84861.1"/>
    <property type="molecule type" value="Genomic_DNA"/>
</dbReference>
<dbReference type="Pfam" id="PF01425">
    <property type="entry name" value="Amidase"/>
    <property type="match status" value="1"/>
</dbReference>
<keyword evidence="7" id="KW-1185">Reference proteome</keyword>
<evidence type="ECO:0000313" key="6">
    <source>
        <dbReference type="EMBL" id="KXJ84861.1"/>
    </source>
</evidence>
<dbReference type="STRING" id="196109.A0A136IIT5"/>
<name>A0A136IIT5_9PEZI</name>
<feature type="active site" description="Charge relay system" evidence="3">
    <location>
        <position position="135"/>
    </location>
</feature>
<evidence type="ECO:0000259" key="5">
    <source>
        <dbReference type="Pfam" id="PF01425"/>
    </source>
</evidence>
<dbReference type="PANTHER" id="PTHR46072:SF4">
    <property type="entry name" value="AMIDASE C550.07-RELATED"/>
    <property type="match status" value="1"/>
</dbReference>
<dbReference type="Proteomes" id="UP000070501">
    <property type="component" value="Unassembled WGS sequence"/>
</dbReference>
<protein>
    <submittedName>
        <fullName evidence="6">Amidase signature domain-containing protein</fullName>
    </submittedName>
</protein>
<reference evidence="7" key="1">
    <citation type="submission" date="2016-02" db="EMBL/GenBank/DDBJ databases">
        <title>Draft genome sequence of Microdochium bolleyi, a fungal endophyte of beachgrass.</title>
        <authorList>
            <consortium name="DOE Joint Genome Institute"/>
            <person name="David A.S."/>
            <person name="May G."/>
            <person name="Haridas S."/>
            <person name="Lim J."/>
            <person name="Wang M."/>
            <person name="Labutti K."/>
            <person name="Lipzen A."/>
            <person name="Barry K."/>
            <person name="Grigoriev I.V."/>
        </authorList>
    </citation>
    <scope>NUCLEOTIDE SEQUENCE [LARGE SCALE GENOMIC DNA]</scope>
    <source>
        <strain evidence="7">J235TASD1</strain>
    </source>
</reference>
<feature type="binding site" evidence="4">
    <location>
        <position position="185"/>
    </location>
    <ligand>
        <name>substrate</name>
    </ligand>
</feature>
<dbReference type="InterPro" id="IPR036928">
    <property type="entry name" value="AS_sf"/>
</dbReference>
<feature type="active site" description="Charge relay system" evidence="3">
    <location>
        <position position="211"/>
    </location>
</feature>
<dbReference type="AlphaFoldDB" id="A0A136IIT5"/>
<evidence type="ECO:0000256" key="3">
    <source>
        <dbReference type="PIRSR" id="PIRSR001221-1"/>
    </source>
</evidence>
<dbReference type="InterPro" id="IPR023631">
    <property type="entry name" value="Amidase_dom"/>
</dbReference>